<protein>
    <recommendedName>
        <fullName evidence="3">Glucose/Sorbosone dehydrogenase domain-containing protein</fullName>
    </recommendedName>
</protein>
<keyword evidence="5" id="KW-1185">Reference proteome</keyword>
<dbReference type="InterPro" id="IPR011041">
    <property type="entry name" value="Quinoprot_gluc/sorb_DH_b-prop"/>
</dbReference>
<evidence type="ECO:0000256" key="2">
    <source>
        <dbReference type="SAM" id="Phobius"/>
    </source>
</evidence>
<gene>
    <name evidence="4" type="ORF">GOTRE_069_00710</name>
</gene>
<accession>A0ABQ0HFB6</accession>
<dbReference type="PANTHER" id="PTHR19328:SF13">
    <property type="entry name" value="HIPL1 PROTEIN"/>
    <property type="match status" value="1"/>
</dbReference>
<dbReference type="PANTHER" id="PTHR19328">
    <property type="entry name" value="HEDGEHOG-INTERACTING PROTEIN"/>
    <property type="match status" value="1"/>
</dbReference>
<feature type="domain" description="Glucose/Sorbosone dehydrogenase" evidence="3">
    <location>
        <begin position="88"/>
        <end position="430"/>
    </location>
</feature>
<dbReference type="Pfam" id="PF07995">
    <property type="entry name" value="GSDH"/>
    <property type="match status" value="1"/>
</dbReference>
<evidence type="ECO:0000259" key="3">
    <source>
        <dbReference type="Pfam" id="PF07995"/>
    </source>
</evidence>
<evidence type="ECO:0000313" key="4">
    <source>
        <dbReference type="EMBL" id="GAB44583.1"/>
    </source>
</evidence>
<evidence type="ECO:0000256" key="1">
    <source>
        <dbReference type="SAM" id="MobiDB-lite"/>
    </source>
</evidence>
<keyword evidence="2" id="KW-1133">Transmembrane helix</keyword>
<keyword evidence="2" id="KW-0812">Transmembrane</keyword>
<dbReference type="EMBL" id="BAFD01000069">
    <property type="protein sequence ID" value="GAB44583.1"/>
    <property type="molecule type" value="Genomic_DNA"/>
</dbReference>
<evidence type="ECO:0000313" key="5">
    <source>
        <dbReference type="Proteomes" id="UP000004881"/>
    </source>
</evidence>
<keyword evidence="2" id="KW-0472">Membrane</keyword>
<feature type="region of interest" description="Disordered" evidence="1">
    <location>
        <begin position="25"/>
        <end position="46"/>
    </location>
</feature>
<sequence>MVVSFFRIREHESRGETPDVLPDRCERGYGSPVTRSPRMRRDPVTRSRRTRLGVLTAAVSAALVGALVSAPAADAAPALRVTTVADGLSIPWGVVVAPDGTVLTGERSGRFVAVRPGGQRVNVRADLSRIFAQGESGLMGLAIDPRFEQTRRVYSCQAEATVPGAPGAPGSLSNIPIEFPQTGQTIQVVSWRVGADWTQMARERTVLSGVPVNSSGRHGGCGLAATGDSLWVGTGDNATPWIPQSRTSLGGKVLHIKLDGTPAPGNPNPRSPIYSLGHRNVQGVAVQPGTGRVYAIEQGTTRDDELNRIVAGGNYGYKPDRLPVIYDESVPMTDPVRVPGAIGPVWSSGDQTIALPGIAFLPDTGWGEYSGGLVLTALKGKRLVFLKLSDDGRRVVSETEALKGAHGRLRGVAVAPDGSLVLTTSDGEGSDRILRVRWNG</sequence>
<reference evidence="4 5" key="1">
    <citation type="submission" date="2012-02" db="EMBL/GenBank/DDBJ databases">
        <title>Whole genome shotgun sequence of Gordonia terrae NBRC 100016.</title>
        <authorList>
            <person name="Takarada H."/>
            <person name="Hosoyama A."/>
            <person name="Tsuchikane K."/>
            <person name="Katsumata H."/>
            <person name="Yamazaki S."/>
            <person name="Fujita N."/>
        </authorList>
    </citation>
    <scope>NUCLEOTIDE SEQUENCE [LARGE SCALE GENOMIC DNA]</scope>
    <source>
        <strain evidence="4 5">NBRC 100016</strain>
    </source>
</reference>
<organism evidence="4 5">
    <name type="scientific">Gordonia terrae NBRC 100016</name>
    <dbReference type="NCBI Taxonomy" id="1089454"/>
    <lineage>
        <taxon>Bacteria</taxon>
        <taxon>Bacillati</taxon>
        <taxon>Actinomycetota</taxon>
        <taxon>Actinomycetes</taxon>
        <taxon>Mycobacteriales</taxon>
        <taxon>Gordoniaceae</taxon>
        <taxon>Gordonia</taxon>
    </lineage>
</organism>
<proteinExistence type="predicted"/>
<dbReference type="Proteomes" id="UP000004881">
    <property type="component" value="Unassembled WGS sequence"/>
</dbReference>
<dbReference type="SUPFAM" id="SSF50952">
    <property type="entry name" value="Soluble quinoprotein glucose dehydrogenase"/>
    <property type="match status" value="1"/>
</dbReference>
<comment type="caution">
    <text evidence="4">The sequence shown here is derived from an EMBL/GenBank/DDBJ whole genome shotgun (WGS) entry which is preliminary data.</text>
</comment>
<dbReference type="InterPro" id="IPR012938">
    <property type="entry name" value="Glc/Sorbosone_DH"/>
</dbReference>
<feature type="transmembrane region" description="Helical" evidence="2">
    <location>
        <begin position="52"/>
        <end position="73"/>
    </location>
</feature>
<dbReference type="InterPro" id="IPR011042">
    <property type="entry name" value="6-blade_b-propeller_TolB-like"/>
</dbReference>
<dbReference type="Gene3D" id="2.120.10.30">
    <property type="entry name" value="TolB, C-terminal domain"/>
    <property type="match status" value="1"/>
</dbReference>
<name>A0ABQ0HFB6_9ACTN</name>